<dbReference type="GO" id="GO:0016779">
    <property type="term" value="F:nucleotidyltransferase activity"/>
    <property type="evidence" value="ECO:0007669"/>
    <property type="project" value="InterPro"/>
</dbReference>
<dbReference type="SUPFAM" id="SSF81301">
    <property type="entry name" value="Nucleotidyltransferase"/>
    <property type="match status" value="1"/>
</dbReference>
<dbReference type="AlphaFoldDB" id="A0A6I6DCT9"/>
<feature type="domain" description="Polymerase nucleotidyl transferase" evidence="1">
    <location>
        <begin position="16"/>
        <end position="85"/>
    </location>
</feature>
<accession>A0A6I6DCT9</accession>
<evidence type="ECO:0000259" key="1">
    <source>
        <dbReference type="Pfam" id="PF01909"/>
    </source>
</evidence>
<dbReference type="OrthoDB" id="9809668at2"/>
<proteinExistence type="predicted"/>
<dbReference type="KEGG" id="salq:SYNTR_1871"/>
<dbReference type="Pfam" id="PF01909">
    <property type="entry name" value="NTP_transf_2"/>
    <property type="match status" value="1"/>
</dbReference>
<reference evidence="3" key="1">
    <citation type="journal article" date="2019" name="Microbiology">
        <title>Complete Genome Sequence of an Uncultured Bacterium of the Candidate Phylum Bipolaricaulota.</title>
        <authorList>
            <person name="Kadnikov V.V."/>
            <person name="Mardanov A.V."/>
            <person name="Beletsky A.V."/>
            <person name="Frank Y.A."/>
            <person name="Karnachuk O.V."/>
            <person name="Ravin N.V."/>
        </authorList>
    </citation>
    <scope>NUCLEOTIDE SEQUENCE [LARGE SCALE GENOMIC DNA]</scope>
</reference>
<evidence type="ECO:0000313" key="2">
    <source>
        <dbReference type="EMBL" id="QGU00465.1"/>
    </source>
</evidence>
<dbReference type="InterPro" id="IPR002934">
    <property type="entry name" value="Polymerase_NTP_transf_dom"/>
</dbReference>
<protein>
    <recommendedName>
        <fullName evidence="1">Polymerase nucleotidyl transferase domain-containing protein</fullName>
    </recommendedName>
</protein>
<dbReference type="InterPro" id="IPR043519">
    <property type="entry name" value="NT_sf"/>
</dbReference>
<evidence type="ECO:0000313" key="3">
    <source>
        <dbReference type="Proteomes" id="UP000426444"/>
    </source>
</evidence>
<sequence>MESIEMNNINKREERLNKVKHIVCSLFKGRKVDIYLIGSWAKGEEKRTSDIDIGIICHELLEEGFIAGIIEELEQTDIPYRIELVDLTEMNEDKRNAFLKGAVKWKDSSNGY</sequence>
<gene>
    <name evidence="2" type="ORF">SYNTR_1871</name>
</gene>
<name>A0A6I6DCT9_9FIRM</name>
<dbReference type="CDD" id="cd05403">
    <property type="entry name" value="NT_KNTase_like"/>
    <property type="match status" value="1"/>
</dbReference>
<dbReference type="Gene3D" id="3.30.460.10">
    <property type="entry name" value="Beta Polymerase, domain 2"/>
    <property type="match status" value="1"/>
</dbReference>
<dbReference type="RefSeq" id="WP_156204244.1">
    <property type="nucleotide sequence ID" value="NZ_CP046457.1"/>
</dbReference>
<dbReference type="EMBL" id="CP046457">
    <property type="protein sequence ID" value="QGU00465.1"/>
    <property type="molecule type" value="Genomic_DNA"/>
</dbReference>
<keyword evidence="3" id="KW-1185">Reference proteome</keyword>
<dbReference type="Proteomes" id="UP000426444">
    <property type="component" value="Chromosome"/>
</dbReference>
<organism evidence="2 3">
    <name type="scientific">Candidatus Syntrophocurvum alkaliphilum</name>
    <dbReference type="NCBI Taxonomy" id="2293317"/>
    <lineage>
        <taxon>Bacteria</taxon>
        <taxon>Bacillati</taxon>
        <taxon>Bacillota</taxon>
        <taxon>Clostridia</taxon>
        <taxon>Eubacteriales</taxon>
        <taxon>Syntrophomonadaceae</taxon>
        <taxon>Candidatus Syntrophocurvum</taxon>
    </lineage>
</organism>